<dbReference type="RefSeq" id="WP_256410499.1">
    <property type="nucleotide sequence ID" value="NZ_JANHDM010000001.1"/>
</dbReference>
<dbReference type="SUPFAM" id="SSF110849">
    <property type="entry name" value="ParB/Sulfiredoxin"/>
    <property type="match status" value="1"/>
</dbReference>
<proteinExistence type="predicted"/>
<name>A0ABD5R0G7_9EURY</name>
<dbReference type="AlphaFoldDB" id="A0ABD5R0G7"/>
<protein>
    <recommendedName>
        <fullName evidence="3">ParB/Sulfiredoxin domain-containing protein</fullName>
    </recommendedName>
</protein>
<evidence type="ECO:0000313" key="1">
    <source>
        <dbReference type="EMBL" id="MFC5278296.1"/>
    </source>
</evidence>
<sequence length="229" mass="26672">MADYDPPVDPFRLEWVSPDRIRRHTRREYPPYRDRLKRFGAVQSGDWDVRNAPPEDPTYGGPPASLFVSETFEDSVLYRSFEAHFEDGVPWAETELVGEALRLVSEPSPERVWHECRTEADVRRRCADLDDLYERIERDGYRSQRQRLGTDPNVGFRHCLRHEMTVDVGRDGDLLVVCGKHRLAVAKLLGLERVPVVFLVRHESWMDRRAALARRSRRLDHPDVPAADE</sequence>
<evidence type="ECO:0008006" key="3">
    <source>
        <dbReference type="Google" id="ProtNLM"/>
    </source>
</evidence>
<reference evidence="1 2" key="1">
    <citation type="journal article" date="2019" name="Int. J. Syst. Evol. Microbiol.">
        <title>The Global Catalogue of Microorganisms (GCM) 10K type strain sequencing project: providing services to taxonomists for standard genome sequencing and annotation.</title>
        <authorList>
            <consortium name="The Broad Institute Genomics Platform"/>
            <consortium name="The Broad Institute Genome Sequencing Center for Infectious Disease"/>
            <person name="Wu L."/>
            <person name="Ma J."/>
        </authorList>
    </citation>
    <scope>NUCLEOTIDE SEQUENCE [LARGE SCALE GENOMIC DNA]</scope>
    <source>
        <strain evidence="1 2">CGMCC 1.12124</strain>
    </source>
</reference>
<dbReference type="EMBL" id="JBHSKY010000006">
    <property type="protein sequence ID" value="MFC5278296.1"/>
    <property type="molecule type" value="Genomic_DNA"/>
</dbReference>
<gene>
    <name evidence="1" type="ORF">ACFPM1_05910</name>
</gene>
<comment type="caution">
    <text evidence="1">The sequence shown here is derived from an EMBL/GenBank/DDBJ whole genome shotgun (WGS) entry which is preliminary data.</text>
</comment>
<accession>A0ABD5R0G7</accession>
<evidence type="ECO:0000313" key="2">
    <source>
        <dbReference type="Proteomes" id="UP001596118"/>
    </source>
</evidence>
<dbReference type="InterPro" id="IPR036086">
    <property type="entry name" value="ParB/Sulfiredoxin_sf"/>
</dbReference>
<organism evidence="1 2">
    <name type="scientific">Halorubrum rubrum</name>
    <dbReference type="NCBI Taxonomy" id="1126240"/>
    <lineage>
        <taxon>Archaea</taxon>
        <taxon>Methanobacteriati</taxon>
        <taxon>Methanobacteriota</taxon>
        <taxon>Stenosarchaea group</taxon>
        <taxon>Halobacteria</taxon>
        <taxon>Halobacteriales</taxon>
        <taxon>Haloferacaceae</taxon>
        <taxon>Halorubrum</taxon>
    </lineage>
</organism>
<dbReference type="Proteomes" id="UP001596118">
    <property type="component" value="Unassembled WGS sequence"/>
</dbReference>
<dbReference type="Gene3D" id="3.90.1530.10">
    <property type="entry name" value="Conserved hypothetical protein from pyrococcus furiosus pfu- 392566-001, ParB domain"/>
    <property type="match status" value="1"/>
</dbReference>
<keyword evidence="2" id="KW-1185">Reference proteome</keyword>